<dbReference type="Proteomes" id="UP000564644">
    <property type="component" value="Unassembled WGS sequence"/>
</dbReference>
<dbReference type="InterPro" id="IPR009057">
    <property type="entry name" value="Homeodomain-like_sf"/>
</dbReference>
<dbReference type="InterPro" id="IPR018060">
    <property type="entry name" value="HTH_AraC"/>
</dbReference>
<evidence type="ECO:0000256" key="5">
    <source>
        <dbReference type="ARBA" id="ARBA00023015"/>
    </source>
</evidence>
<keyword evidence="4" id="KW-0902">Two-component regulatory system</keyword>
<organism evidence="11 12">
    <name type="scientific">Cohnella zeiphila</name>
    <dbReference type="NCBI Taxonomy" id="2761120"/>
    <lineage>
        <taxon>Bacteria</taxon>
        <taxon>Bacillati</taxon>
        <taxon>Bacillota</taxon>
        <taxon>Bacilli</taxon>
        <taxon>Bacillales</taxon>
        <taxon>Paenibacillaceae</taxon>
        <taxon>Cohnella</taxon>
    </lineage>
</organism>
<keyword evidence="2" id="KW-0963">Cytoplasm</keyword>
<dbReference type="Gene3D" id="1.10.10.60">
    <property type="entry name" value="Homeodomain-like"/>
    <property type="match status" value="2"/>
</dbReference>
<feature type="domain" description="Response regulatory" evidence="10">
    <location>
        <begin position="3"/>
        <end position="120"/>
    </location>
</feature>
<evidence type="ECO:0000256" key="7">
    <source>
        <dbReference type="ARBA" id="ARBA00023163"/>
    </source>
</evidence>
<comment type="caution">
    <text evidence="11">The sequence shown here is derived from an EMBL/GenBank/DDBJ whole genome shotgun (WGS) entry which is preliminary data.</text>
</comment>
<comment type="subcellular location">
    <subcellularLocation>
        <location evidence="1">Cytoplasm</location>
    </subcellularLocation>
</comment>
<dbReference type="Gene3D" id="3.40.50.2300">
    <property type="match status" value="1"/>
</dbReference>
<dbReference type="GO" id="GO:0005737">
    <property type="term" value="C:cytoplasm"/>
    <property type="evidence" value="ECO:0007669"/>
    <property type="project" value="UniProtKB-SubCell"/>
</dbReference>
<dbReference type="RefSeq" id="WP_185130478.1">
    <property type="nucleotide sequence ID" value="NZ_JACJVO010000021.1"/>
</dbReference>
<protein>
    <submittedName>
        <fullName evidence="11">Response regulator</fullName>
    </submittedName>
</protein>
<dbReference type="PANTHER" id="PTHR42713:SF3">
    <property type="entry name" value="TRANSCRIPTIONAL REGULATORY PROTEIN HPTR"/>
    <property type="match status" value="1"/>
</dbReference>
<dbReference type="SMART" id="SM00342">
    <property type="entry name" value="HTH_ARAC"/>
    <property type="match status" value="1"/>
</dbReference>
<evidence type="ECO:0000259" key="9">
    <source>
        <dbReference type="PROSITE" id="PS01124"/>
    </source>
</evidence>
<dbReference type="InterPro" id="IPR011006">
    <property type="entry name" value="CheY-like_superfamily"/>
</dbReference>
<dbReference type="Pfam" id="PF12833">
    <property type="entry name" value="HTH_18"/>
    <property type="match status" value="1"/>
</dbReference>
<dbReference type="EMBL" id="JACJVO010000021">
    <property type="protein sequence ID" value="MBB6732826.1"/>
    <property type="molecule type" value="Genomic_DNA"/>
</dbReference>
<dbReference type="Pfam" id="PF00072">
    <property type="entry name" value="Response_reg"/>
    <property type="match status" value="1"/>
</dbReference>
<keyword evidence="6" id="KW-0238">DNA-binding</keyword>
<dbReference type="Pfam" id="PF17853">
    <property type="entry name" value="GGDEF_2"/>
    <property type="match status" value="1"/>
</dbReference>
<feature type="modified residue" description="4-aspartylphosphate" evidence="8">
    <location>
        <position position="55"/>
    </location>
</feature>
<dbReference type="InterPro" id="IPR001789">
    <property type="entry name" value="Sig_transdc_resp-reg_receiver"/>
</dbReference>
<evidence type="ECO:0000313" key="12">
    <source>
        <dbReference type="Proteomes" id="UP000564644"/>
    </source>
</evidence>
<evidence type="ECO:0000256" key="2">
    <source>
        <dbReference type="ARBA" id="ARBA00022490"/>
    </source>
</evidence>
<evidence type="ECO:0000256" key="8">
    <source>
        <dbReference type="PROSITE-ProRule" id="PRU00169"/>
    </source>
</evidence>
<dbReference type="GO" id="GO:0000160">
    <property type="term" value="P:phosphorelay signal transduction system"/>
    <property type="evidence" value="ECO:0007669"/>
    <property type="project" value="UniProtKB-KW"/>
</dbReference>
<dbReference type="GO" id="GO:0003700">
    <property type="term" value="F:DNA-binding transcription factor activity"/>
    <property type="evidence" value="ECO:0007669"/>
    <property type="project" value="InterPro"/>
</dbReference>
<dbReference type="CDD" id="cd17536">
    <property type="entry name" value="REC_YesN-like"/>
    <property type="match status" value="1"/>
</dbReference>
<dbReference type="InterPro" id="IPR018062">
    <property type="entry name" value="HTH_AraC-typ_CS"/>
</dbReference>
<accession>A0A7X0SMU1</accession>
<keyword evidence="5" id="KW-0805">Transcription regulation</keyword>
<evidence type="ECO:0000256" key="4">
    <source>
        <dbReference type="ARBA" id="ARBA00023012"/>
    </source>
</evidence>
<proteinExistence type="predicted"/>
<reference evidence="11 12" key="1">
    <citation type="submission" date="2020-08" db="EMBL/GenBank/DDBJ databases">
        <title>Cohnella phylogeny.</title>
        <authorList>
            <person name="Dunlap C."/>
        </authorList>
    </citation>
    <scope>NUCLEOTIDE SEQUENCE [LARGE SCALE GENOMIC DNA]</scope>
    <source>
        <strain evidence="11 12">CBP 2801</strain>
    </source>
</reference>
<dbReference type="InterPro" id="IPR041522">
    <property type="entry name" value="CdaR_GGDEF"/>
</dbReference>
<dbReference type="PROSITE" id="PS00041">
    <property type="entry name" value="HTH_ARAC_FAMILY_1"/>
    <property type="match status" value="1"/>
</dbReference>
<dbReference type="PANTHER" id="PTHR42713">
    <property type="entry name" value="HISTIDINE KINASE-RELATED"/>
    <property type="match status" value="1"/>
</dbReference>
<keyword evidence="12" id="KW-1185">Reference proteome</keyword>
<dbReference type="PROSITE" id="PS01124">
    <property type="entry name" value="HTH_ARAC_FAMILY_2"/>
    <property type="match status" value="1"/>
</dbReference>
<gene>
    <name evidence="11" type="ORF">H7C18_18080</name>
</gene>
<keyword evidence="7" id="KW-0804">Transcription</keyword>
<dbReference type="SMART" id="SM00448">
    <property type="entry name" value="REC"/>
    <property type="match status" value="1"/>
</dbReference>
<dbReference type="SUPFAM" id="SSF46689">
    <property type="entry name" value="Homeodomain-like"/>
    <property type="match status" value="2"/>
</dbReference>
<feature type="domain" description="HTH araC/xylS-type" evidence="9">
    <location>
        <begin position="421"/>
        <end position="520"/>
    </location>
</feature>
<dbReference type="GO" id="GO:0043565">
    <property type="term" value="F:sequence-specific DNA binding"/>
    <property type="evidence" value="ECO:0007669"/>
    <property type="project" value="InterPro"/>
</dbReference>
<dbReference type="InterPro" id="IPR051552">
    <property type="entry name" value="HptR"/>
</dbReference>
<name>A0A7X0SMU1_9BACL</name>
<dbReference type="SUPFAM" id="SSF52172">
    <property type="entry name" value="CheY-like"/>
    <property type="match status" value="1"/>
</dbReference>
<evidence type="ECO:0000256" key="6">
    <source>
        <dbReference type="ARBA" id="ARBA00023125"/>
    </source>
</evidence>
<dbReference type="PROSITE" id="PS50110">
    <property type="entry name" value="RESPONSE_REGULATORY"/>
    <property type="match status" value="1"/>
</dbReference>
<keyword evidence="3 8" id="KW-0597">Phosphoprotein</keyword>
<evidence type="ECO:0000256" key="1">
    <source>
        <dbReference type="ARBA" id="ARBA00004496"/>
    </source>
</evidence>
<evidence type="ECO:0000259" key="10">
    <source>
        <dbReference type="PROSITE" id="PS50110"/>
    </source>
</evidence>
<evidence type="ECO:0000313" key="11">
    <source>
        <dbReference type="EMBL" id="MBB6732826.1"/>
    </source>
</evidence>
<dbReference type="AlphaFoldDB" id="A0A7X0SMU1"/>
<evidence type="ECO:0000256" key="3">
    <source>
        <dbReference type="ARBA" id="ARBA00022553"/>
    </source>
</evidence>
<sequence>MLKLLIVEDERWEREGLAEFMDWSAMGIGTVETACDGIEGLEKALELKSDIIITDIQMPGMNGIEMVKRIRESLDDVHVVVLTGYDDFEFAREAIRFQAVDYILKPVEEESMRDTLRKVVQSCEEARMRREQEATRQHEYEVGRRAAVRQAFSNLLTMRTDVLASAETVKSVLDGQERTGIGGYAIWSIRSPQTSCMPETDQIWKQAEELLQRQVLATEGRNEAEFALLTALDRQEVDRHIELASILVNRLESPGWTIGIGPIAKTLIHVGESYRQALQALQYAVWVGKNDVVTSEEADAATLHFTQNSEAFARRFRERAKQFRAKVGSGTEQERESALNELFLLIAEYPGASRAYVGSLIGGLIDGLLGIAGNTAEVSNLEKILSCERLDEMQQCAGTLIQRALAHLHEKRDHKDDYIVQRVIRLVEERYGSQELNLTRLASEVFISPNHLGMTFKKKTGMTIAEYIQEYRLSIAEELLRTTRLKVSVIAERVGIPNTSYFGSLFKQAHGITPGEYQETTQR</sequence>